<organism evidence="1 2">
    <name type="scientific">Dermacentor silvarum</name>
    <name type="common">Tick</name>
    <dbReference type="NCBI Taxonomy" id="543639"/>
    <lineage>
        <taxon>Eukaryota</taxon>
        <taxon>Metazoa</taxon>
        <taxon>Ecdysozoa</taxon>
        <taxon>Arthropoda</taxon>
        <taxon>Chelicerata</taxon>
        <taxon>Arachnida</taxon>
        <taxon>Acari</taxon>
        <taxon>Parasitiformes</taxon>
        <taxon>Ixodida</taxon>
        <taxon>Ixodoidea</taxon>
        <taxon>Ixodidae</taxon>
        <taxon>Rhipicephalinae</taxon>
        <taxon>Dermacentor</taxon>
    </lineage>
</organism>
<sequence length="250" mass="28920">MPRQQKLKWPLPIPLIMKPRDKEITFYDMEYNWLCQCVYFAAQEEVHAQTLDEKGWLKIFVKSPRAAQNLVQTEALAGVYVKCTVVNSYTDSRGYVRNVPRRFSDMALFEMLQGEGVICAQRQTGFMRYENGSVGDMVTGTVLLTFLPDRRLPATVNIGLITYEVTRRLTLPMQCYNCQRFGHFARECKRPVSCRLCAGVHYFSQCEHRDKPHCVNCGEAHPSTYWRCPVRIAQASSDPRSLWLEDFAKE</sequence>
<gene>
    <name evidence="1" type="ORF">HPB49_020396</name>
</gene>
<proteinExistence type="predicted"/>
<comment type="caution">
    <text evidence="1">The sequence shown here is derived from an EMBL/GenBank/DDBJ whole genome shotgun (WGS) entry which is preliminary data.</text>
</comment>
<dbReference type="EMBL" id="CM023479">
    <property type="protein sequence ID" value="KAH7974844.1"/>
    <property type="molecule type" value="Genomic_DNA"/>
</dbReference>
<evidence type="ECO:0000313" key="2">
    <source>
        <dbReference type="Proteomes" id="UP000821865"/>
    </source>
</evidence>
<dbReference type="Proteomes" id="UP000821865">
    <property type="component" value="Chromosome 10"/>
</dbReference>
<protein>
    <submittedName>
        <fullName evidence="1">Uncharacterized protein</fullName>
    </submittedName>
</protein>
<reference evidence="1" key="1">
    <citation type="submission" date="2020-05" db="EMBL/GenBank/DDBJ databases">
        <title>Large-scale comparative analyses of tick genomes elucidate their genetic diversity and vector capacities.</title>
        <authorList>
            <person name="Jia N."/>
            <person name="Wang J."/>
            <person name="Shi W."/>
            <person name="Du L."/>
            <person name="Sun Y."/>
            <person name="Zhan W."/>
            <person name="Jiang J."/>
            <person name="Wang Q."/>
            <person name="Zhang B."/>
            <person name="Ji P."/>
            <person name="Sakyi L.B."/>
            <person name="Cui X."/>
            <person name="Yuan T."/>
            <person name="Jiang B."/>
            <person name="Yang W."/>
            <person name="Lam T.T.-Y."/>
            <person name="Chang Q."/>
            <person name="Ding S."/>
            <person name="Wang X."/>
            <person name="Zhu J."/>
            <person name="Ruan X."/>
            <person name="Zhao L."/>
            <person name="Wei J."/>
            <person name="Que T."/>
            <person name="Du C."/>
            <person name="Cheng J."/>
            <person name="Dai P."/>
            <person name="Han X."/>
            <person name="Huang E."/>
            <person name="Gao Y."/>
            <person name="Liu J."/>
            <person name="Shao H."/>
            <person name="Ye R."/>
            <person name="Li L."/>
            <person name="Wei W."/>
            <person name="Wang X."/>
            <person name="Wang C."/>
            <person name="Yang T."/>
            <person name="Huo Q."/>
            <person name="Li W."/>
            <person name="Guo W."/>
            <person name="Chen H."/>
            <person name="Zhou L."/>
            <person name="Ni X."/>
            <person name="Tian J."/>
            <person name="Zhou Y."/>
            <person name="Sheng Y."/>
            <person name="Liu T."/>
            <person name="Pan Y."/>
            <person name="Xia L."/>
            <person name="Li J."/>
            <person name="Zhao F."/>
            <person name="Cao W."/>
        </authorList>
    </citation>
    <scope>NUCLEOTIDE SEQUENCE</scope>
    <source>
        <strain evidence="1">Dsil-2018</strain>
    </source>
</reference>
<evidence type="ECO:0000313" key="1">
    <source>
        <dbReference type="EMBL" id="KAH7974844.1"/>
    </source>
</evidence>
<keyword evidence="2" id="KW-1185">Reference proteome</keyword>
<accession>A0ACB8DRK9</accession>
<name>A0ACB8DRK9_DERSI</name>